<keyword evidence="4" id="KW-1185">Reference proteome</keyword>
<organism evidence="3 4">
    <name type="scientific">Sphingomonas suaedae</name>
    <dbReference type="NCBI Taxonomy" id="2599297"/>
    <lineage>
        <taxon>Bacteria</taxon>
        <taxon>Pseudomonadati</taxon>
        <taxon>Pseudomonadota</taxon>
        <taxon>Alphaproteobacteria</taxon>
        <taxon>Sphingomonadales</taxon>
        <taxon>Sphingomonadaceae</taxon>
        <taxon>Sphingomonas</taxon>
    </lineage>
</organism>
<protein>
    <recommendedName>
        <fullName evidence="5">DUF2946 domain-containing protein</fullName>
    </recommendedName>
</protein>
<evidence type="ECO:0000256" key="2">
    <source>
        <dbReference type="SAM" id="SignalP"/>
    </source>
</evidence>
<feature type="region of interest" description="Disordered" evidence="1">
    <location>
        <begin position="80"/>
        <end position="103"/>
    </location>
</feature>
<evidence type="ECO:0008006" key="5">
    <source>
        <dbReference type="Google" id="ProtNLM"/>
    </source>
</evidence>
<dbReference type="Proteomes" id="UP000318055">
    <property type="component" value="Chromosome"/>
</dbReference>
<dbReference type="AlphaFoldDB" id="A0A518RFV3"/>
<feature type="signal peptide" evidence="2">
    <location>
        <begin position="1"/>
        <end position="22"/>
    </location>
</feature>
<dbReference type="EMBL" id="CP042239">
    <property type="protein sequence ID" value="QDX26323.1"/>
    <property type="molecule type" value="Genomic_DNA"/>
</dbReference>
<accession>A0A518RFV3</accession>
<keyword evidence="2" id="KW-0732">Signal</keyword>
<dbReference type="RefSeq" id="WP_145846858.1">
    <property type="nucleotide sequence ID" value="NZ_CP042239.1"/>
</dbReference>
<proteinExistence type="predicted"/>
<reference evidence="3 4" key="1">
    <citation type="submission" date="2019-07" db="EMBL/GenBank/DDBJ databases">
        <title>Sphingomonas alkalisoli sp. nov., isolated from rhizosphere soil of Suaedae salsa.</title>
        <authorList>
            <person name="Zhang H."/>
            <person name="Xu L."/>
            <person name="Zhang J.-X."/>
            <person name="Sun J.-Q."/>
        </authorList>
    </citation>
    <scope>NUCLEOTIDE SEQUENCE [LARGE SCALE GENOMIC DNA]</scope>
    <source>
        <strain evidence="3 4">XS-10</strain>
    </source>
</reference>
<name>A0A518RFV3_9SPHN</name>
<evidence type="ECO:0000313" key="3">
    <source>
        <dbReference type="EMBL" id="QDX26323.1"/>
    </source>
</evidence>
<sequence>MLLRLFILLALMLGTLPAPSAAAPACHEMSEMAMPTGHDTPAPQPEAPPVMGKALCVGCIAPSTLKTAAVAAWRAAPQSHAMAGPHRGLTGAVLTPEPPPPRA</sequence>
<evidence type="ECO:0000256" key="1">
    <source>
        <dbReference type="SAM" id="MobiDB-lite"/>
    </source>
</evidence>
<feature type="chain" id="PRO_5021861443" description="DUF2946 domain-containing protein" evidence="2">
    <location>
        <begin position="23"/>
        <end position="103"/>
    </location>
</feature>
<gene>
    <name evidence="3" type="ORF">FPZ54_10010</name>
</gene>
<evidence type="ECO:0000313" key="4">
    <source>
        <dbReference type="Proteomes" id="UP000318055"/>
    </source>
</evidence>
<dbReference type="KEGG" id="ssua:FPZ54_10010"/>
<dbReference type="OrthoDB" id="9951191at2"/>